<dbReference type="InterPro" id="IPR009899">
    <property type="entry name" value="ArdA"/>
</dbReference>
<protein>
    <submittedName>
        <fullName evidence="1">Antirestriction protein ArdA</fullName>
    </submittedName>
</protein>
<sequence>MFVLTQIQPRVWIGCLACYNAGRLVGDWYDGDTADDVTPEDLHGRATSHEELWVMDHDGFSGALDGECSPCEAAEIARALSELTDDESSAFAAWFQLYAEHDERDEWVEKFRDDYRGFHDSEADFAREWFEETSSEEEKARLTQWPFYDIDWDRASQELFTGGFSSEETLGGIHVFYAA</sequence>
<reference evidence="1" key="1">
    <citation type="submission" date="2024-07" db="EMBL/GenBank/DDBJ databases">
        <authorList>
            <person name="Yu S.T."/>
        </authorList>
    </citation>
    <scope>NUCLEOTIDE SEQUENCE</scope>
    <source>
        <strain evidence="1">R08</strain>
    </source>
</reference>
<organism evidence="1">
    <name type="scientific">Streptomyces sp. R08</name>
    <dbReference type="NCBI Taxonomy" id="3238624"/>
    <lineage>
        <taxon>Bacteria</taxon>
        <taxon>Bacillati</taxon>
        <taxon>Actinomycetota</taxon>
        <taxon>Actinomycetes</taxon>
        <taxon>Kitasatosporales</taxon>
        <taxon>Streptomycetaceae</taxon>
        <taxon>Streptomyces</taxon>
    </lineage>
</organism>
<proteinExistence type="predicted"/>
<accession>A0AB39M2U2</accession>
<dbReference type="EMBL" id="CP163431">
    <property type="protein sequence ID" value="XDP99381.1"/>
    <property type="molecule type" value="Genomic_DNA"/>
</dbReference>
<dbReference type="Gene3D" id="3.10.20.480">
    <property type="entry name" value="Antirestriction protein ArdA, domain 1"/>
    <property type="match status" value="1"/>
</dbReference>
<name>A0AB39M2U2_9ACTN</name>
<evidence type="ECO:0000313" key="1">
    <source>
        <dbReference type="EMBL" id="XDP99381.1"/>
    </source>
</evidence>
<dbReference type="InterPro" id="IPR041895">
    <property type="entry name" value="ArdA_dom1"/>
</dbReference>
<gene>
    <name evidence="1" type="ORF">AB5J58_03925</name>
</gene>
<dbReference type="Pfam" id="PF07275">
    <property type="entry name" value="ArdA"/>
    <property type="match status" value="1"/>
</dbReference>
<dbReference type="RefSeq" id="WP_369186501.1">
    <property type="nucleotide sequence ID" value="NZ_CP163431.1"/>
</dbReference>
<dbReference type="AlphaFoldDB" id="A0AB39M2U2"/>